<dbReference type="EMBL" id="CAJFCI010000088">
    <property type="protein sequence ID" value="CAD5110458.1"/>
    <property type="molecule type" value="Genomic_DNA"/>
</dbReference>
<keyword evidence="3" id="KW-1185">Reference proteome</keyword>
<proteinExistence type="predicted"/>
<feature type="transmembrane region" description="Helical" evidence="1">
    <location>
        <begin position="56"/>
        <end position="80"/>
    </location>
</feature>
<reference evidence="2 3" key="1">
    <citation type="submission" date="2020-08" db="EMBL/GenBank/DDBJ databases">
        <authorList>
            <person name="Criscuolo A."/>
        </authorList>
    </citation>
    <scope>NUCLEOTIDE SEQUENCE [LARGE SCALE GENOMIC DNA]</scope>
    <source>
        <strain evidence="2">CIP111764</strain>
    </source>
</reference>
<evidence type="ECO:0000313" key="3">
    <source>
        <dbReference type="Proteomes" id="UP000583387"/>
    </source>
</evidence>
<gene>
    <name evidence="2" type="ORF">PSEWESI4_04781</name>
</gene>
<keyword evidence="1" id="KW-0812">Transmembrane</keyword>
<protein>
    <submittedName>
        <fullName evidence="2">Uncharacterized protein</fullName>
    </submittedName>
</protein>
<dbReference type="RefSeq" id="WP_187673766.1">
    <property type="nucleotide sequence ID" value="NZ_CAJFCI010000088.1"/>
</dbReference>
<keyword evidence="1" id="KW-0472">Membrane</keyword>
<feature type="transmembrane region" description="Helical" evidence="1">
    <location>
        <begin position="12"/>
        <end position="36"/>
    </location>
</feature>
<dbReference type="AlphaFoldDB" id="A0A7U7ET77"/>
<evidence type="ECO:0000256" key="1">
    <source>
        <dbReference type="SAM" id="Phobius"/>
    </source>
</evidence>
<organism evidence="2 3">
    <name type="scientific">Zestomonas carbonaria</name>
    <dbReference type="NCBI Taxonomy" id="2762745"/>
    <lineage>
        <taxon>Bacteria</taxon>
        <taxon>Pseudomonadati</taxon>
        <taxon>Pseudomonadota</taxon>
        <taxon>Gammaproteobacteria</taxon>
        <taxon>Pseudomonadales</taxon>
        <taxon>Pseudomonadaceae</taxon>
        <taxon>Zestomonas</taxon>
    </lineage>
</organism>
<keyword evidence="1" id="KW-1133">Transmembrane helix</keyword>
<sequence>MYRLTRILFSPLTYLMAAAVGYVIFTAAGGVVFVSSFSMILRVDMTEAFMLGLMTALWSCIASSGLLVASGLMLVVRAIIVEFWPGTRPWLYAGPPPHASLEGRAGSTKE</sequence>
<evidence type="ECO:0000313" key="2">
    <source>
        <dbReference type="EMBL" id="CAD5110458.1"/>
    </source>
</evidence>
<name>A0A7U7ET77_9GAMM</name>
<accession>A0A7U7ET77</accession>
<comment type="caution">
    <text evidence="2">The sequence shown here is derived from an EMBL/GenBank/DDBJ whole genome shotgun (WGS) entry which is preliminary data.</text>
</comment>
<dbReference type="Proteomes" id="UP000583387">
    <property type="component" value="Unassembled WGS sequence"/>
</dbReference>